<accession>A0A482YBD6</accession>
<gene>
    <name evidence="1" type="ORF">BDK88_0607</name>
</gene>
<name>A0A482YBD6_9EURY</name>
<dbReference type="Gene3D" id="2.30.110.10">
    <property type="entry name" value="Electron Transport, Fmn-binding Protein, Chain A"/>
    <property type="match status" value="1"/>
</dbReference>
<comment type="caution">
    <text evidence="1">The sequence shown here is derived from an EMBL/GenBank/DDBJ whole genome shotgun (WGS) entry which is preliminary data.</text>
</comment>
<evidence type="ECO:0008006" key="3">
    <source>
        <dbReference type="Google" id="ProtNLM"/>
    </source>
</evidence>
<reference evidence="1 2" key="1">
    <citation type="submission" date="2019-02" db="EMBL/GenBank/DDBJ databases">
        <title>Genomic Encyclopedia of Archaeal and Bacterial Type Strains, Phase II (KMG-II): from individual species to whole genera.</title>
        <authorList>
            <person name="Goeker M."/>
        </authorList>
    </citation>
    <scope>NUCLEOTIDE SEQUENCE [LARGE SCALE GENOMIC DNA]</scope>
    <source>
        <strain evidence="1 2">DSM 18328</strain>
    </source>
</reference>
<dbReference type="SUPFAM" id="SSF50475">
    <property type="entry name" value="FMN-binding split barrel"/>
    <property type="match status" value="1"/>
</dbReference>
<sequence>MKHIDYAYTFGIDESTIEERLRTAETGVLSLSKDDESYAIPLAHYYDSDGLYFRLGVTDGSRKQAFIEATETACYVCYGTEATDDPREIESWSVMVTGQLSEIPDSEYDRFDTAEINRQFAPIRVFDENIDEIEIRILELELDTITGRATSES</sequence>
<dbReference type="InterPro" id="IPR024747">
    <property type="entry name" value="Pyridox_Oxase-rel"/>
</dbReference>
<evidence type="ECO:0000313" key="1">
    <source>
        <dbReference type="EMBL" id="RZV11726.1"/>
    </source>
</evidence>
<dbReference type="InterPro" id="IPR012349">
    <property type="entry name" value="Split_barrel_FMN-bd"/>
</dbReference>
<dbReference type="RefSeq" id="WP_130499106.1">
    <property type="nucleotide sequence ID" value="NZ_SHMP01000003.1"/>
</dbReference>
<protein>
    <recommendedName>
        <fullName evidence="3">Pyridoxamine 5'-phosphate oxidase</fullName>
    </recommendedName>
</protein>
<dbReference type="AlphaFoldDB" id="A0A482YBD6"/>
<dbReference type="Pfam" id="PF12900">
    <property type="entry name" value="Pyridox_ox_2"/>
    <property type="match status" value="1"/>
</dbReference>
<dbReference type="EMBL" id="SHMP01000003">
    <property type="protein sequence ID" value="RZV11726.1"/>
    <property type="molecule type" value="Genomic_DNA"/>
</dbReference>
<proteinExistence type="predicted"/>
<organism evidence="1 2">
    <name type="scientific">Natrinema hispanicum</name>
    <dbReference type="NCBI Taxonomy" id="392421"/>
    <lineage>
        <taxon>Archaea</taxon>
        <taxon>Methanobacteriati</taxon>
        <taxon>Methanobacteriota</taxon>
        <taxon>Stenosarchaea group</taxon>
        <taxon>Halobacteria</taxon>
        <taxon>Halobacteriales</taxon>
        <taxon>Natrialbaceae</taxon>
        <taxon>Natrinema</taxon>
    </lineage>
</organism>
<evidence type="ECO:0000313" key="2">
    <source>
        <dbReference type="Proteomes" id="UP000291097"/>
    </source>
</evidence>
<dbReference type="Proteomes" id="UP000291097">
    <property type="component" value="Unassembled WGS sequence"/>
</dbReference>
<dbReference type="OrthoDB" id="288110at2157"/>